<comment type="caution">
    <text evidence="9">The sequence shown here is derived from an EMBL/GenBank/DDBJ whole genome shotgun (WGS) entry which is preliminary data.</text>
</comment>
<dbReference type="PROSITE" id="PS50011">
    <property type="entry name" value="PROTEIN_KINASE_DOM"/>
    <property type="match status" value="1"/>
</dbReference>
<organism evidence="9 10">
    <name type="scientific">Hibiscus sabdariffa</name>
    <name type="common">roselle</name>
    <dbReference type="NCBI Taxonomy" id="183260"/>
    <lineage>
        <taxon>Eukaryota</taxon>
        <taxon>Viridiplantae</taxon>
        <taxon>Streptophyta</taxon>
        <taxon>Embryophyta</taxon>
        <taxon>Tracheophyta</taxon>
        <taxon>Spermatophyta</taxon>
        <taxon>Magnoliopsida</taxon>
        <taxon>eudicotyledons</taxon>
        <taxon>Gunneridae</taxon>
        <taxon>Pentapetalae</taxon>
        <taxon>rosids</taxon>
        <taxon>malvids</taxon>
        <taxon>Malvales</taxon>
        <taxon>Malvaceae</taxon>
        <taxon>Malvoideae</taxon>
        <taxon>Hibiscus</taxon>
    </lineage>
</organism>
<dbReference type="Gene3D" id="3.30.200.20">
    <property type="entry name" value="Phosphorylase Kinase, domain 1"/>
    <property type="match status" value="1"/>
</dbReference>
<keyword evidence="3 4" id="KW-0539">Nucleus</keyword>
<feature type="domain" description="YDG" evidence="8">
    <location>
        <begin position="456"/>
        <end position="593"/>
    </location>
</feature>
<dbReference type="Gene3D" id="1.10.510.10">
    <property type="entry name" value="Transferase(Phosphotransferase) domain 1"/>
    <property type="match status" value="1"/>
</dbReference>
<dbReference type="PROSITE" id="PS00107">
    <property type="entry name" value="PROTEIN_KINASE_ATP"/>
    <property type="match status" value="1"/>
</dbReference>
<gene>
    <name evidence="9" type="ORF">V6N12_041730</name>
</gene>
<dbReference type="PROSITE" id="PS51015">
    <property type="entry name" value="YDG"/>
    <property type="match status" value="1"/>
</dbReference>
<protein>
    <recommendedName>
        <fullName evidence="11">Protein kinase domain-containing protein</fullName>
    </recommendedName>
</protein>
<dbReference type="InterPro" id="IPR011009">
    <property type="entry name" value="Kinase-like_dom_sf"/>
</dbReference>
<evidence type="ECO:0000256" key="5">
    <source>
        <dbReference type="PROSITE-ProRule" id="PRU10141"/>
    </source>
</evidence>
<dbReference type="SMART" id="SM00466">
    <property type="entry name" value="SRA"/>
    <property type="match status" value="1"/>
</dbReference>
<feature type="domain" description="Protein kinase" evidence="7">
    <location>
        <begin position="30"/>
        <end position="300"/>
    </location>
</feature>
<dbReference type="SUPFAM" id="SSF88697">
    <property type="entry name" value="PUA domain-like"/>
    <property type="match status" value="1"/>
</dbReference>
<accession>A0ABR2A171</accession>
<name>A0ABR2A171_9ROSI</name>
<dbReference type="SUPFAM" id="SSF56112">
    <property type="entry name" value="Protein kinase-like (PK-like)"/>
    <property type="match status" value="1"/>
</dbReference>
<evidence type="ECO:0000259" key="8">
    <source>
        <dbReference type="PROSITE" id="PS51015"/>
    </source>
</evidence>
<dbReference type="Gene3D" id="2.30.280.10">
    <property type="entry name" value="SRA-YDG"/>
    <property type="match status" value="1"/>
</dbReference>
<evidence type="ECO:0000256" key="2">
    <source>
        <dbReference type="ARBA" id="ARBA00022475"/>
    </source>
</evidence>
<keyword evidence="2" id="KW-0472">Membrane</keyword>
<dbReference type="InterPro" id="IPR003105">
    <property type="entry name" value="SRA_YDG"/>
</dbReference>
<evidence type="ECO:0000313" key="10">
    <source>
        <dbReference type="Proteomes" id="UP001472677"/>
    </source>
</evidence>
<dbReference type="Pfam" id="PF02182">
    <property type="entry name" value="SAD_SRA"/>
    <property type="match status" value="1"/>
</dbReference>
<sequence>MTPRSEGEILQSPNLKSFRFADLKMATKNFRPDSVLGEGGFGSVFKGWIDENSLTAAKPGTGTIIAVKRLNPEGLQGHREWLAELNYLGQLHHPHLVKLIGYCLEDEHRLLVYEFMPRGSLENHLFRRGSYFQPLSWSLRMKVALGAAKGLAFLHNAETKNYNAKLSDFGLAKDGPTGDKSHVSTRVMGTYGYAAPEYLATRHLTARSDVYSFGVVLLELLSGRRAVDKNRPTGEHNLVEWARPYLSNKRKIYRVLDSRLEGQYSMEAALKTATLASRCLSAEAKFRPRMNEVVTALEQLQDLGESGTNLNNVSKAPRVRRRSTGDANNGRSVSAYPLWLSPSLDRHSISSLLQKHFEDKDSSWWPERLRYKLANKSRESPPHARKLLPLYRILRCKLAKKYWKSPPQAGKKSHPKSLPQAEKTYHYRSDLYDEVHHRLMCSSLKPVIMRIGQPIGPVEGIKVGDKFRSMGELVAVGLHTSHDKRIVTEFYWGCCVAAVSIIDSIQYDDIEKRVLSFEFTNSAIRRRSEDNCALQNSMHFKNYIRVIHKVKGTSNVKKLGYKFVYAGLYEATKCWYEIDAESGVKVIKFKLDMVDDGKQYYSYWFRTRRP</sequence>
<evidence type="ECO:0000256" key="6">
    <source>
        <dbReference type="SAM" id="MobiDB-lite"/>
    </source>
</evidence>
<dbReference type="EMBL" id="JBBPBM010001150">
    <property type="protein sequence ID" value="KAK8486734.1"/>
    <property type="molecule type" value="Genomic_DNA"/>
</dbReference>
<evidence type="ECO:0000256" key="1">
    <source>
        <dbReference type="ARBA" id="ARBA00004236"/>
    </source>
</evidence>
<proteinExistence type="predicted"/>
<dbReference type="InterPro" id="IPR017441">
    <property type="entry name" value="Protein_kinase_ATP_BS"/>
</dbReference>
<feature type="binding site" evidence="5">
    <location>
        <position position="68"/>
    </location>
    <ligand>
        <name>ATP</name>
        <dbReference type="ChEBI" id="CHEBI:30616"/>
    </ligand>
</feature>
<dbReference type="Proteomes" id="UP001472677">
    <property type="component" value="Unassembled WGS sequence"/>
</dbReference>
<evidence type="ECO:0008006" key="11">
    <source>
        <dbReference type="Google" id="ProtNLM"/>
    </source>
</evidence>
<dbReference type="Pfam" id="PF07714">
    <property type="entry name" value="PK_Tyr_Ser-Thr"/>
    <property type="match status" value="1"/>
</dbReference>
<dbReference type="InterPro" id="IPR050823">
    <property type="entry name" value="Plant_Ser_Thr_Prot_Kinase"/>
</dbReference>
<evidence type="ECO:0000256" key="3">
    <source>
        <dbReference type="ARBA" id="ARBA00023242"/>
    </source>
</evidence>
<dbReference type="InterPro" id="IPR001245">
    <property type="entry name" value="Ser-Thr/Tyr_kinase_cat_dom"/>
</dbReference>
<feature type="region of interest" description="Disordered" evidence="6">
    <location>
        <begin position="308"/>
        <end position="329"/>
    </location>
</feature>
<keyword evidence="5" id="KW-0547">Nucleotide-binding</keyword>
<comment type="subcellular location">
    <subcellularLocation>
        <location evidence="1">Cell membrane</location>
    </subcellularLocation>
    <subcellularLocation>
        <location evidence="4">Nucleus</location>
    </subcellularLocation>
</comment>
<evidence type="ECO:0000256" key="4">
    <source>
        <dbReference type="PROSITE-ProRule" id="PRU00358"/>
    </source>
</evidence>
<evidence type="ECO:0000259" key="7">
    <source>
        <dbReference type="PROSITE" id="PS50011"/>
    </source>
</evidence>
<keyword evidence="10" id="KW-1185">Reference proteome</keyword>
<keyword evidence="5" id="KW-0067">ATP-binding</keyword>
<reference evidence="9 10" key="1">
    <citation type="journal article" date="2024" name="G3 (Bethesda)">
        <title>Genome assembly of Hibiscus sabdariffa L. provides insights into metabolisms of medicinal natural products.</title>
        <authorList>
            <person name="Kim T."/>
        </authorList>
    </citation>
    <scope>NUCLEOTIDE SEQUENCE [LARGE SCALE GENOMIC DNA]</scope>
    <source>
        <strain evidence="9">TK-2024</strain>
        <tissue evidence="9">Old leaves</tissue>
    </source>
</reference>
<evidence type="ECO:0000313" key="9">
    <source>
        <dbReference type="EMBL" id="KAK8486734.1"/>
    </source>
</evidence>
<dbReference type="InterPro" id="IPR015947">
    <property type="entry name" value="PUA-like_sf"/>
</dbReference>
<dbReference type="PANTHER" id="PTHR45621">
    <property type="entry name" value="OS01G0588500 PROTEIN-RELATED"/>
    <property type="match status" value="1"/>
</dbReference>
<dbReference type="InterPro" id="IPR036987">
    <property type="entry name" value="SRA-YDG_sf"/>
</dbReference>
<keyword evidence="2" id="KW-1003">Cell membrane</keyword>
<dbReference type="InterPro" id="IPR000719">
    <property type="entry name" value="Prot_kinase_dom"/>
</dbReference>